<comment type="caution">
    <text evidence="3">The sequence shown here is derived from an EMBL/GenBank/DDBJ whole genome shotgun (WGS) entry which is preliminary data.</text>
</comment>
<dbReference type="RefSeq" id="WP_374038341.1">
    <property type="nucleotide sequence ID" value="NZ_CP169082.1"/>
</dbReference>
<feature type="signal peptide" evidence="2">
    <location>
        <begin position="1"/>
        <end position="22"/>
    </location>
</feature>
<proteinExistence type="predicted"/>
<evidence type="ECO:0000313" key="3">
    <source>
        <dbReference type="EMBL" id="MFC5346089.1"/>
    </source>
</evidence>
<dbReference type="InterPro" id="IPR026442">
    <property type="entry name" value="IPTL_CTERM"/>
</dbReference>
<dbReference type="NCBIfam" id="TIGR04174">
    <property type="entry name" value="IPTL_CTERM"/>
    <property type="match status" value="1"/>
</dbReference>
<gene>
    <name evidence="3" type="ORF">ACFPIE_19400</name>
</gene>
<dbReference type="EMBL" id="JBHSLF010000055">
    <property type="protein sequence ID" value="MFC5346089.1"/>
    <property type="molecule type" value="Genomic_DNA"/>
</dbReference>
<dbReference type="Proteomes" id="UP001596152">
    <property type="component" value="Unassembled WGS sequence"/>
</dbReference>
<keyword evidence="2" id="KW-0732">Signal</keyword>
<keyword evidence="1" id="KW-0472">Membrane</keyword>
<keyword evidence="1" id="KW-1133">Transmembrane helix</keyword>
<evidence type="ECO:0000256" key="1">
    <source>
        <dbReference type="SAM" id="Phobius"/>
    </source>
</evidence>
<protein>
    <submittedName>
        <fullName evidence="3">IPTL-CTERM sorting domain-containing protein</fullName>
    </submittedName>
</protein>
<sequence length="323" mass="32260">MFRFVAAVAALSLALVASTAQAQSFRPDPAAPTSMALGDDYEIQVTPGFGLRLGGTTHTQILLGSNAGFRTLDVLGAFPGFVDDLDIRAGVGTATYGTTSVGGRSAFVASFRNVGYSPTRGAGSLPSDRGSVQLVLIDRSDIAAGDFDLEINGEGLAYPSSSQSIRINGGSAGRAGVGVIPAGPGAYRLLWNFRSGALASGVGPLLVPVLSFTSTPSSSAATGGMYAVTTTSTSTEPVTFSVTPASAGVCTVAGATVSLTGGGTCTVVASQSAGGGFAATQAEQSFAVAAPAPVPTMTEWAMILFGTILAGAAALMVTRQRLT</sequence>
<keyword evidence="4" id="KW-1185">Reference proteome</keyword>
<keyword evidence="1" id="KW-0812">Transmembrane</keyword>
<evidence type="ECO:0000256" key="2">
    <source>
        <dbReference type="SAM" id="SignalP"/>
    </source>
</evidence>
<reference evidence="4" key="1">
    <citation type="journal article" date="2019" name="Int. J. Syst. Evol. Microbiol.">
        <title>The Global Catalogue of Microorganisms (GCM) 10K type strain sequencing project: providing services to taxonomists for standard genome sequencing and annotation.</title>
        <authorList>
            <consortium name="The Broad Institute Genomics Platform"/>
            <consortium name="The Broad Institute Genome Sequencing Center for Infectious Disease"/>
            <person name="Wu L."/>
            <person name="Ma J."/>
        </authorList>
    </citation>
    <scope>NUCLEOTIDE SEQUENCE [LARGE SCALE GENOMIC DNA]</scope>
    <source>
        <strain evidence="4">JCM 12125</strain>
    </source>
</reference>
<feature type="chain" id="PRO_5046517558" evidence="2">
    <location>
        <begin position="23"/>
        <end position="323"/>
    </location>
</feature>
<name>A0ABW0FY76_9CAUL</name>
<accession>A0ABW0FY76</accession>
<feature type="transmembrane region" description="Helical" evidence="1">
    <location>
        <begin position="300"/>
        <end position="318"/>
    </location>
</feature>
<organism evidence="3 4">
    <name type="scientific">Brevundimonas staleyi</name>
    <dbReference type="NCBI Taxonomy" id="74326"/>
    <lineage>
        <taxon>Bacteria</taxon>
        <taxon>Pseudomonadati</taxon>
        <taxon>Pseudomonadota</taxon>
        <taxon>Alphaproteobacteria</taxon>
        <taxon>Caulobacterales</taxon>
        <taxon>Caulobacteraceae</taxon>
        <taxon>Brevundimonas</taxon>
    </lineage>
</organism>
<evidence type="ECO:0000313" key="4">
    <source>
        <dbReference type="Proteomes" id="UP001596152"/>
    </source>
</evidence>